<reference evidence="2 3" key="1">
    <citation type="submission" date="2023-01" db="EMBL/GenBank/DDBJ databases">
        <authorList>
            <person name="Whitehead M."/>
        </authorList>
    </citation>
    <scope>NUCLEOTIDE SEQUENCE [LARGE SCALE GENOMIC DNA]</scope>
</reference>
<dbReference type="Proteomes" id="UP001160148">
    <property type="component" value="Unassembled WGS sequence"/>
</dbReference>
<feature type="compositionally biased region" description="Low complexity" evidence="1">
    <location>
        <begin position="1"/>
        <end position="16"/>
    </location>
</feature>
<organism evidence="2 3">
    <name type="scientific">Macrosiphum euphorbiae</name>
    <name type="common">potato aphid</name>
    <dbReference type="NCBI Taxonomy" id="13131"/>
    <lineage>
        <taxon>Eukaryota</taxon>
        <taxon>Metazoa</taxon>
        <taxon>Ecdysozoa</taxon>
        <taxon>Arthropoda</taxon>
        <taxon>Hexapoda</taxon>
        <taxon>Insecta</taxon>
        <taxon>Pterygota</taxon>
        <taxon>Neoptera</taxon>
        <taxon>Paraneoptera</taxon>
        <taxon>Hemiptera</taxon>
        <taxon>Sternorrhyncha</taxon>
        <taxon>Aphidomorpha</taxon>
        <taxon>Aphidoidea</taxon>
        <taxon>Aphididae</taxon>
        <taxon>Macrosiphini</taxon>
        <taxon>Macrosiphum</taxon>
    </lineage>
</organism>
<evidence type="ECO:0000313" key="3">
    <source>
        <dbReference type="Proteomes" id="UP001160148"/>
    </source>
</evidence>
<dbReference type="AlphaFoldDB" id="A0AAV0VGI5"/>
<feature type="region of interest" description="Disordered" evidence="1">
    <location>
        <begin position="1"/>
        <end position="31"/>
    </location>
</feature>
<evidence type="ECO:0000313" key="2">
    <source>
        <dbReference type="EMBL" id="CAI6343278.1"/>
    </source>
</evidence>
<gene>
    <name evidence="2" type="ORF">MEUPH1_LOCUS566</name>
</gene>
<sequence length="108" mass="11902">MAGRTVVGRTSSSVVASRHRGAVPNITPSRDPDKCQTLVGCAYSSCRLNGKLELVMRSGRHTAVGVARRLFIPRKSVLHHGGNTNRRRLDAWYDAFPRIVESVSKRTS</sequence>
<proteinExistence type="predicted"/>
<comment type="caution">
    <text evidence="2">The sequence shown here is derived from an EMBL/GenBank/DDBJ whole genome shotgun (WGS) entry which is preliminary data.</text>
</comment>
<name>A0AAV0VGI5_9HEMI</name>
<evidence type="ECO:0000256" key="1">
    <source>
        <dbReference type="SAM" id="MobiDB-lite"/>
    </source>
</evidence>
<protein>
    <submittedName>
        <fullName evidence="2">Uncharacterized protein</fullName>
    </submittedName>
</protein>
<accession>A0AAV0VGI5</accession>
<dbReference type="EMBL" id="CARXXK010000001">
    <property type="protein sequence ID" value="CAI6343278.1"/>
    <property type="molecule type" value="Genomic_DNA"/>
</dbReference>
<keyword evidence="3" id="KW-1185">Reference proteome</keyword>